<feature type="non-terminal residue" evidence="10">
    <location>
        <position position="1"/>
    </location>
</feature>
<accession>A0A8J2HUK9</accession>
<evidence type="ECO:0000256" key="3">
    <source>
        <dbReference type="ARBA" id="ARBA00022606"/>
    </source>
</evidence>
<evidence type="ECO:0000256" key="5">
    <source>
        <dbReference type="ARBA" id="ARBA00022725"/>
    </source>
</evidence>
<evidence type="ECO:0000256" key="4">
    <source>
        <dbReference type="ARBA" id="ARBA00022692"/>
    </source>
</evidence>
<organism evidence="10 11">
    <name type="scientific">Cotesia congregata</name>
    <name type="common">Parasitoid wasp</name>
    <name type="synonym">Apanteles congregatus</name>
    <dbReference type="NCBI Taxonomy" id="51543"/>
    <lineage>
        <taxon>Eukaryota</taxon>
        <taxon>Metazoa</taxon>
        <taxon>Ecdysozoa</taxon>
        <taxon>Arthropoda</taxon>
        <taxon>Hexapoda</taxon>
        <taxon>Insecta</taxon>
        <taxon>Pterygota</taxon>
        <taxon>Neoptera</taxon>
        <taxon>Endopterygota</taxon>
        <taxon>Hymenoptera</taxon>
        <taxon>Apocrita</taxon>
        <taxon>Ichneumonoidea</taxon>
        <taxon>Braconidae</taxon>
        <taxon>Microgastrinae</taxon>
        <taxon>Cotesia</taxon>
    </lineage>
</organism>
<dbReference type="EMBL" id="CAJNRD030001505">
    <property type="protein sequence ID" value="CAG5109695.1"/>
    <property type="molecule type" value="Genomic_DNA"/>
</dbReference>
<evidence type="ECO:0000313" key="11">
    <source>
        <dbReference type="Proteomes" id="UP000786811"/>
    </source>
</evidence>
<dbReference type="GO" id="GO:0007165">
    <property type="term" value="P:signal transduction"/>
    <property type="evidence" value="ECO:0007669"/>
    <property type="project" value="UniProtKB-KW"/>
</dbReference>
<dbReference type="Proteomes" id="UP000786811">
    <property type="component" value="Unassembled WGS sequence"/>
</dbReference>
<proteinExistence type="predicted"/>
<protein>
    <submittedName>
        <fullName evidence="10">Olfactory receptor 223</fullName>
    </submittedName>
</protein>
<evidence type="ECO:0000256" key="2">
    <source>
        <dbReference type="ARBA" id="ARBA00022475"/>
    </source>
</evidence>
<gene>
    <name evidence="10" type="ORF">HICCMSTLAB_LOCUS14048</name>
</gene>
<dbReference type="AlphaFoldDB" id="A0A8J2HUK9"/>
<keyword evidence="8 10" id="KW-0675">Receptor</keyword>
<sequence length="71" mass="8083">SVEVAQGIYESQWIGTSTKIQKSLKIMMCRAQKPLVINVEGILPALTCKFYTTFLSSTLSYFMTLRALIYR</sequence>
<dbReference type="OrthoDB" id="8185860at2759"/>
<keyword evidence="5" id="KW-0552">Olfaction</keyword>
<comment type="subcellular location">
    <subcellularLocation>
        <location evidence="1">Cell membrane</location>
        <topology evidence="1">Multi-pass membrane protein</topology>
    </subcellularLocation>
</comment>
<keyword evidence="2" id="KW-1003">Cell membrane</keyword>
<evidence type="ECO:0000256" key="8">
    <source>
        <dbReference type="ARBA" id="ARBA00023170"/>
    </source>
</evidence>
<evidence type="ECO:0000256" key="1">
    <source>
        <dbReference type="ARBA" id="ARBA00004651"/>
    </source>
</evidence>
<dbReference type="GO" id="GO:0005886">
    <property type="term" value="C:plasma membrane"/>
    <property type="evidence" value="ECO:0007669"/>
    <property type="project" value="UniProtKB-SubCell"/>
</dbReference>
<dbReference type="PANTHER" id="PTHR21137:SF35">
    <property type="entry name" value="ODORANT RECEPTOR 19A-RELATED"/>
    <property type="match status" value="1"/>
</dbReference>
<keyword evidence="3" id="KW-0716">Sensory transduction</keyword>
<keyword evidence="11" id="KW-1185">Reference proteome</keyword>
<keyword evidence="4" id="KW-0812">Transmembrane</keyword>
<evidence type="ECO:0000256" key="9">
    <source>
        <dbReference type="ARBA" id="ARBA00023224"/>
    </source>
</evidence>
<feature type="non-terminal residue" evidence="10">
    <location>
        <position position="71"/>
    </location>
</feature>
<name>A0A8J2HUK9_COTCN</name>
<dbReference type="PANTHER" id="PTHR21137">
    <property type="entry name" value="ODORANT RECEPTOR"/>
    <property type="match status" value="1"/>
</dbReference>
<evidence type="ECO:0000313" key="10">
    <source>
        <dbReference type="EMBL" id="CAG5109695.1"/>
    </source>
</evidence>
<evidence type="ECO:0000256" key="7">
    <source>
        <dbReference type="ARBA" id="ARBA00023136"/>
    </source>
</evidence>
<keyword evidence="9" id="KW-0807">Transducer</keyword>
<keyword evidence="7" id="KW-0472">Membrane</keyword>
<comment type="caution">
    <text evidence="10">The sequence shown here is derived from an EMBL/GenBank/DDBJ whole genome shotgun (WGS) entry which is preliminary data.</text>
</comment>
<keyword evidence="6" id="KW-1133">Transmembrane helix</keyword>
<reference evidence="10" key="1">
    <citation type="submission" date="2021-04" db="EMBL/GenBank/DDBJ databases">
        <authorList>
            <person name="Chebbi M.A.C M."/>
        </authorList>
    </citation>
    <scope>NUCLEOTIDE SEQUENCE</scope>
</reference>
<dbReference type="GO" id="GO:0005549">
    <property type="term" value="F:odorant binding"/>
    <property type="evidence" value="ECO:0007669"/>
    <property type="project" value="InterPro"/>
</dbReference>
<evidence type="ECO:0000256" key="6">
    <source>
        <dbReference type="ARBA" id="ARBA00022989"/>
    </source>
</evidence>
<dbReference type="InterPro" id="IPR004117">
    <property type="entry name" value="7tm6_olfct_rcpt"/>
</dbReference>
<dbReference type="GO" id="GO:0004984">
    <property type="term" value="F:olfactory receptor activity"/>
    <property type="evidence" value="ECO:0007669"/>
    <property type="project" value="InterPro"/>
</dbReference>
<dbReference type="Pfam" id="PF02949">
    <property type="entry name" value="7tm_6"/>
    <property type="match status" value="1"/>
</dbReference>